<dbReference type="OrthoDB" id="7870871at2"/>
<dbReference type="EMBL" id="FWXR01000017">
    <property type="protein sequence ID" value="SMD00400.1"/>
    <property type="molecule type" value="Genomic_DNA"/>
</dbReference>
<dbReference type="Proteomes" id="UP000192656">
    <property type="component" value="Unassembled WGS sequence"/>
</dbReference>
<organism evidence="3 4">
    <name type="scientific">Fulvimarina manganoxydans</name>
    <dbReference type="NCBI Taxonomy" id="937218"/>
    <lineage>
        <taxon>Bacteria</taxon>
        <taxon>Pseudomonadati</taxon>
        <taxon>Pseudomonadota</taxon>
        <taxon>Alphaproteobacteria</taxon>
        <taxon>Hyphomicrobiales</taxon>
        <taxon>Aurantimonadaceae</taxon>
        <taxon>Fulvimarina</taxon>
    </lineage>
</organism>
<feature type="compositionally biased region" description="Basic and acidic residues" evidence="1">
    <location>
        <begin position="69"/>
        <end position="91"/>
    </location>
</feature>
<proteinExistence type="predicted"/>
<evidence type="ECO:0000313" key="3">
    <source>
        <dbReference type="EMBL" id="SMD00400.1"/>
    </source>
</evidence>
<keyword evidence="4" id="KW-1185">Reference proteome</keyword>
<accession>A0A1W2DSH8</accession>
<evidence type="ECO:0000313" key="4">
    <source>
        <dbReference type="Proteomes" id="UP000192656"/>
    </source>
</evidence>
<reference evidence="3 4" key="1">
    <citation type="submission" date="2017-04" db="EMBL/GenBank/DDBJ databases">
        <authorList>
            <person name="Afonso C.L."/>
            <person name="Miller P.J."/>
            <person name="Scott M.A."/>
            <person name="Spackman E."/>
            <person name="Goraichik I."/>
            <person name="Dimitrov K.M."/>
            <person name="Suarez D.L."/>
            <person name="Swayne D.E."/>
        </authorList>
    </citation>
    <scope>NUCLEOTIDE SEQUENCE [LARGE SCALE GENOMIC DNA]</scope>
    <source>
        <strain evidence="3 4">CGMCC 1.10972</strain>
    </source>
</reference>
<name>A0A1W2DSH8_9HYPH</name>
<feature type="compositionally biased region" description="Basic and acidic residues" evidence="1">
    <location>
        <begin position="159"/>
        <end position="178"/>
    </location>
</feature>
<evidence type="ECO:0000256" key="1">
    <source>
        <dbReference type="SAM" id="MobiDB-lite"/>
    </source>
</evidence>
<protein>
    <submittedName>
        <fullName evidence="3">Uncharacterized protein</fullName>
    </submittedName>
</protein>
<sequence>MKIQSIGVMTGLIVVLSVPISAVAQTALTDEGGRYEMQPVEGGIARLDTQTGSVTLCRVRGDAIRCKPADAEGPREREGREARREFSRGLVRDSPQTRLGRIETRLQRIEDRLSRLEQRGRGQPLPLDEMKQVLRGFSDLMREFDQNDEQGGRGGDFTEQPRRDRGLKDHLGPAPDRL</sequence>
<feature type="region of interest" description="Disordered" evidence="1">
    <location>
        <begin position="143"/>
        <end position="178"/>
    </location>
</feature>
<keyword evidence="2" id="KW-0732">Signal</keyword>
<feature type="signal peptide" evidence="2">
    <location>
        <begin position="1"/>
        <end position="24"/>
    </location>
</feature>
<dbReference type="RefSeq" id="WP_139798447.1">
    <property type="nucleotide sequence ID" value="NZ_FWXR01000017.1"/>
</dbReference>
<feature type="chain" id="PRO_5012800179" evidence="2">
    <location>
        <begin position="25"/>
        <end position="178"/>
    </location>
</feature>
<dbReference type="AlphaFoldDB" id="A0A1W2DSH8"/>
<feature type="region of interest" description="Disordered" evidence="1">
    <location>
        <begin position="69"/>
        <end position="94"/>
    </location>
</feature>
<evidence type="ECO:0000256" key="2">
    <source>
        <dbReference type="SAM" id="SignalP"/>
    </source>
</evidence>
<gene>
    <name evidence="3" type="ORF">SAMN06297251_11782</name>
</gene>